<dbReference type="NCBIfam" id="TIGR00422">
    <property type="entry name" value="valS"/>
    <property type="match status" value="1"/>
</dbReference>
<dbReference type="PRINTS" id="PR00986">
    <property type="entry name" value="TRNASYNTHVAL"/>
</dbReference>
<dbReference type="CDD" id="cd00817">
    <property type="entry name" value="ValRS_core"/>
    <property type="match status" value="1"/>
</dbReference>
<dbReference type="PANTHER" id="PTHR11946">
    <property type="entry name" value="VALYL-TRNA SYNTHETASES"/>
    <property type="match status" value="1"/>
</dbReference>
<dbReference type="InterPro" id="IPR002300">
    <property type="entry name" value="aa-tRNA-synth_Ia"/>
</dbReference>
<dbReference type="PANTHER" id="PTHR11946:SF93">
    <property type="entry name" value="VALINE--TRNA LIGASE, CHLOROPLASTIC_MITOCHONDRIAL 2"/>
    <property type="match status" value="1"/>
</dbReference>
<feature type="coiled-coil region" evidence="11">
    <location>
        <begin position="792"/>
        <end position="826"/>
    </location>
</feature>
<dbReference type="Gene3D" id="1.10.287.380">
    <property type="entry name" value="Valyl-tRNA synthetase, C-terminal domain"/>
    <property type="match status" value="1"/>
</dbReference>
<evidence type="ECO:0000259" key="14">
    <source>
        <dbReference type="Pfam" id="PF10458"/>
    </source>
</evidence>
<dbReference type="InterPro" id="IPR009080">
    <property type="entry name" value="tRNAsynth_Ia_anticodon-bd"/>
</dbReference>
<dbReference type="GO" id="GO:0004832">
    <property type="term" value="F:valine-tRNA ligase activity"/>
    <property type="evidence" value="ECO:0007669"/>
    <property type="project" value="UniProtKB-UniRule"/>
</dbReference>
<dbReference type="InterPro" id="IPR013155">
    <property type="entry name" value="M/V/L/I-tRNA-synth_anticd-bd"/>
</dbReference>
<accession>A0A061AA99</accession>
<dbReference type="GO" id="GO:0005829">
    <property type="term" value="C:cytosol"/>
    <property type="evidence" value="ECO:0007669"/>
    <property type="project" value="TreeGrafter"/>
</dbReference>
<evidence type="ECO:0000256" key="7">
    <source>
        <dbReference type="ARBA" id="ARBA00022917"/>
    </source>
</evidence>
<dbReference type="InterPro" id="IPR037118">
    <property type="entry name" value="Val-tRNA_synth_C_sf"/>
</dbReference>
<dbReference type="RefSeq" id="WP_045749264.1">
    <property type="nucleotide sequence ID" value="NZ_FUZK01000001.1"/>
</dbReference>
<feature type="short sequence motif" description="'KMSKS' region" evidence="11">
    <location>
        <begin position="514"/>
        <end position="518"/>
    </location>
</feature>
<sequence length="859" mass="101029">MKIELNPKYEFKKVEENRYDFWLKKGFFESGKDQSKTPFTIVIPPPNVTGKLHLGHAWDTAIQDIIIRRKRMQGFDALYLPGMDHAGIATQAKIDERLKNQGISRYDLGREKYLEKAWEWKEEYAGFIKDQWKALGLSLDYTKERFTLDQQLNDAVNHVFIKLYEKGWIYRGYRIINWDCEAKTALSNIEVEYAETEGKLYHFRYPFTDGSGYIKIATTRPETMFADQALMVHPEDERYKEFVGKSVYIPGTKTSIPIIQDDYVDMTFGTGAVKVTPAHDPNDYEVGKRHQLMMPLCMNDDGTMNELALKYQGLDRFECRKLLTKDLTELGLVEKIETHIHQVGYSERTGVMVEPRLSLQWFVDMKGLTEQTLKNNKVDFVPERFKNTFENWMHNIQDWTISRQLWWGHRIPAWFRGDEVKVQIESPGDDWKQDEDVLDTWFSSALWPFSTLGFPDKESPLYKRYYPTDVMVTGYDIIFFWVARMMFQGLEFTGVDPFKKVLLHGLIRDEQGRKMSKSLGNGVDPMDVIDTYGLDALRFFIVSNSAPGADTRYDVKKIEASWNFINKLWNVTRFITLNIDDTSLVIDESNLNLFDQWILTRLSETIELADTYYERFEFNEANKVLTNFIWDEFASWYLELSKLSLQDEKYNKNTQAVLLYCLKDILKLLHPFLPFVTEKLYIDIFNEESIMISSWPTAQYRFDVKDTFKEIEEVITRVRNLRNSYNVAPSKPLNIVLQTENQVLKTVFETYSNYLTKFLNSSDFRLLPSFDDEHYVLIAGANINIFVEKTGLIDIEQEIMNLNRQKEKLEKEIERSEALLNNENFTKKAPKEKLAAEEEKYTLYKKQYMDVLEMLKKYV</sequence>
<comment type="domain">
    <text evidence="11">ValRS has two distinct active sites: one for aminoacylation and one for editing. The misactivated threonine is translocated from the active site to the editing site.</text>
</comment>
<keyword evidence="7 11" id="KW-0648">Protein biosynthesis</keyword>
<dbReference type="Proteomes" id="UP000032434">
    <property type="component" value="Chromosome 1"/>
</dbReference>
<reference evidence="16" key="1">
    <citation type="submission" date="2014-05" db="EMBL/GenBank/DDBJ databases">
        <authorList>
            <person name="Kube M."/>
        </authorList>
    </citation>
    <scope>NUCLEOTIDE SEQUENCE [LARGE SCALE GENOMIC DNA]</scope>
</reference>
<dbReference type="Pfam" id="PF08264">
    <property type="entry name" value="Anticodon_1"/>
    <property type="match status" value="1"/>
</dbReference>
<proteinExistence type="inferred from homology"/>
<dbReference type="SUPFAM" id="SSF46589">
    <property type="entry name" value="tRNA-binding arm"/>
    <property type="match status" value="1"/>
</dbReference>
<dbReference type="PROSITE" id="PS00178">
    <property type="entry name" value="AA_TRNA_LIGASE_I"/>
    <property type="match status" value="1"/>
</dbReference>
<comment type="subunit">
    <text evidence="2 11">Monomer.</text>
</comment>
<dbReference type="GO" id="GO:0002161">
    <property type="term" value="F:aminoacyl-tRNA deacylase activity"/>
    <property type="evidence" value="ECO:0007669"/>
    <property type="project" value="InterPro"/>
</dbReference>
<keyword evidence="9 11" id="KW-0030">Aminoacyl-tRNA synthetase</keyword>
<evidence type="ECO:0000256" key="6">
    <source>
        <dbReference type="ARBA" id="ARBA00022840"/>
    </source>
</evidence>
<dbReference type="GO" id="GO:0006438">
    <property type="term" value="P:valyl-tRNA aminoacylation"/>
    <property type="evidence" value="ECO:0007669"/>
    <property type="project" value="UniProtKB-UniRule"/>
</dbReference>
<dbReference type="FunCoup" id="A0A061AA99">
    <property type="interactions" value="321"/>
</dbReference>
<keyword evidence="5 11" id="KW-0547">Nucleotide-binding</keyword>
<dbReference type="Gene3D" id="3.90.740.10">
    <property type="entry name" value="Valyl/Leucyl/Isoleucyl-tRNA synthetase, editing domain"/>
    <property type="match status" value="1"/>
</dbReference>
<dbReference type="SUPFAM" id="SSF47323">
    <property type="entry name" value="Anticodon-binding domain of a subclass of class I aminoacyl-tRNA synthetases"/>
    <property type="match status" value="1"/>
</dbReference>
<dbReference type="InterPro" id="IPR009008">
    <property type="entry name" value="Val/Leu/Ile-tRNA-synth_edit"/>
</dbReference>
<feature type="domain" description="Methionyl/Valyl/Leucyl/Isoleucyl-tRNA synthetase anticodon-binding" evidence="13">
    <location>
        <begin position="595"/>
        <end position="736"/>
    </location>
</feature>
<dbReference type="STRING" id="35623.Aocu_06800"/>
<dbReference type="FunFam" id="3.40.50.620:FF:000098">
    <property type="entry name" value="Valine--tRNA ligase"/>
    <property type="match status" value="1"/>
</dbReference>
<dbReference type="OrthoDB" id="9810365at2"/>
<dbReference type="PATRIC" id="fig|35623.3.peg.680"/>
<dbReference type="InParanoid" id="A0A061AA99"/>
<evidence type="ECO:0000256" key="5">
    <source>
        <dbReference type="ARBA" id="ARBA00022741"/>
    </source>
</evidence>
<evidence type="ECO:0000256" key="9">
    <source>
        <dbReference type="ARBA" id="ARBA00023146"/>
    </source>
</evidence>
<dbReference type="FunFam" id="3.40.50.620:FF:000032">
    <property type="entry name" value="Valine--tRNA ligase"/>
    <property type="match status" value="1"/>
</dbReference>
<evidence type="ECO:0000256" key="8">
    <source>
        <dbReference type="ARBA" id="ARBA00023054"/>
    </source>
</evidence>
<dbReference type="InterPro" id="IPR001412">
    <property type="entry name" value="aa-tRNA-synth_I_CS"/>
</dbReference>
<evidence type="ECO:0000259" key="12">
    <source>
        <dbReference type="Pfam" id="PF00133"/>
    </source>
</evidence>
<dbReference type="EMBL" id="LK028559">
    <property type="protein sequence ID" value="CDR30753.1"/>
    <property type="molecule type" value="Genomic_DNA"/>
</dbReference>
<evidence type="ECO:0000256" key="4">
    <source>
        <dbReference type="ARBA" id="ARBA00022598"/>
    </source>
</evidence>
<feature type="short sequence motif" description="'HIGH' region" evidence="11">
    <location>
        <begin position="46"/>
        <end position="56"/>
    </location>
</feature>
<protein>
    <recommendedName>
        <fullName evidence="11">Valine--tRNA ligase</fullName>
        <ecNumber evidence="11">6.1.1.9</ecNumber>
    </recommendedName>
    <alternativeName>
        <fullName evidence="11">Valyl-tRNA synthetase</fullName>
        <shortName evidence="11">ValRS</shortName>
    </alternativeName>
</protein>
<comment type="similarity">
    <text evidence="11">Belongs to the class-I aminoacyl-tRNA synthetase family. ValS type 1 subfamily.</text>
</comment>
<dbReference type="GO" id="GO:0005524">
    <property type="term" value="F:ATP binding"/>
    <property type="evidence" value="ECO:0007669"/>
    <property type="project" value="UniProtKB-UniRule"/>
</dbReference>
<feature type="domain" description="Aminoacyl-tRNA synthetase class Ia" evidence="12">
    <location>
        <begin position="18"/>
        <end position="423"/>
    </location>
</feature>
<keyword evidence="16" id="KW-1185">Reference proteome</keyword>
<comment type="function">
    <text evidence="11">Catalyzes the attachment of valine to tRNA(Val). As ValRS can inadvertently accommodate and process structurally similar amino acids such as threonine, to avoid such errors, it has a 'posttransfer' editing activity that hydrolyzes mischarged Thr-tRNA(Val) in a tRNA-dependent manner.</text>
</comment>
<organism evidence="15 16">
    <name type="scientific">Acholeplasma oculi</name>
    <dbReference type="NCBI Taxonomy" id="35623"/>
    <lineage>
        <taxon>Bacteria</taxon>
        <taxon>Bacillati</taxon>
        <taxon>Mycoplasmatota</taxon>
        <taxon>Mollicutes</taxon>
        <taxon>Acholeplasmatales</taxon>
        <taxon>Acholeplasmataceae</taxon>
        <taxon>Acholeplasma</taxon>
    </lineage>
</organism>
<dbReference type="AlphaFoldDB" id="A0A061AA99"/>
<evidence type="ECO:0000313" key="15">
    <source>
        <dbReference type="EMBL" id="CDR30753.1"/>
    </source>
</evidence>
<dbReference type="KEGG" id="aoc:Aocu_06800"/>
<dbReference type="InterPro" id="IPR014729">
    <property type="entry name" value="Rossmann-like_a/b/a_fold"/>
</dbReference>
<evidence type="ECO:0000313" key="16">
    <source>
        <dbReference type="Proteomes" id="UP000032434"/>
    </source>
</evidence>
<keyword evidence="3 11" id="KW-0963">Cytoplasm</keyword>
<name>A0A061AA99_9MOLU</name>
<dbReference type="Pfam" id="PF10458">
    <property type="entry name" value="Val_tRNA-synt_C"/>
    <property type="match status" value="1"/>
</dbReference>
<evidence type="ECO:0000256" key="10">
    <source>
        <dbReference type="ARBA" id="ARBA00047552"/>
    </source>
</evidence>
<dbReference type="InterPro" id="IPR010978">
    <property type="entry name" value="tRNA-bd_arm"/>
</dbReference>
<gene>
    <name evidence="11 15" type="primary">valS</name>
    <name evidence="15" type="ORF">Aocu_06800</name>
</gene>
<dbReference type="Pfam" id="PF00133">
    <property type="entry name" value="tRNA-synt_1"/>
    <property type="match status" value="1"/>
</dbReference>
<dbReference type="Gene3D" id="1.10.730.10">
    <property type="entry name" value="Isoleucyl-tRNA Synthetase, Domain 1"/>
    <property type="match status" value="1"/>
</dbReference>
<dbReference type="EC" id="6.1.1.9" evidence="11"/>
<evidence type="ECO:0000259" key="13">
    <source>
        <dbReference type="Pfam" id="PF08264"/>
    </source>
</evidence>
<evidence type="ECO:0000256" key="11">
    <source>
        <dbReference type="HAMAP-Rule" id="MF_02004"/>
    </source>
</evidence>
<evidence type="ECO:0000256" key="3">
    <source>
        <dbReference type="ARBA" id="ARBA00022490"/>
    </source>
</evidence>
<keyword evidence="8 11" id="KW-0175">Coiled coil</keyword>
<dbReference type="NCBIfam" id="NF004349">
    <property type="entry name" value="PRK05729.1"/>
    <property type="match status" value="1"/>
</dbReference>
<feature type="domain" description="Valyl-tRNA synthetase tRNA-binding arm" evidence="14">
    <location>
        <begin position="794"/>
        <end position="857"/>
    </location>
</feature>
<keyword evidence="4 11" id="KW-0436">Ligase</keyword>
<comment type="catalytic activity">
    <reaction evidence="10 11">
        <text>tRNA(Val) + L-valine + ATP = L-valyl-tRNA(Val) + AMP + diphosphate</text>
        <dbReference type="Rhea" id="RHEA:10704"/>
        <dbReference type="Rhea" id="RHEA-COMP:9672"/>
        <dbReference type="Rhea" id="RHEA-COMP:9708"/>
        <dbReference type="ChEBI" id="CHEBI:30616"/>
        <dbReference type="ChEBI" id="CHEBI:33019"/>
        <dbReference type="ChEBI" id="CHEBI:57762"/>
        <dbReference type="ChEBI" id="CHEBI:78442"/>
        <dbReference type="ChEBI" id="CHEBI:78537"/>
        <dbReference type="ChEBI" id="CHEBI:456215"/>
        <dbReference type="EC" id="6.1.1.9"/>
    </reaction>
</comment>
<dbReference type="Gene3D" id="3.40.50.620">
    <property type="entry name" value="HUPs"/>
    <property type="match status" value="3"/>
</dbReference>
<dbReference type="SUPFAM" id="SSF52374">
    <property type="entry name" value="Nucleotidylyl transferase"/>
    <property type="match status" value="1"/>
</dbReference>
<dbReference type="HAMAP" id="MF_02004">
    <property type="entry name" value="Val_tRNA_synth_type1"/>
    <property type="match status" value="1"/>
</dbReference>
<dbReference type="SUPFAM" id="SSF50677">
    <property type="entry name" value="ValRS/IleRS/LeuRS editing domain"/>
    <property type="match status" value="1"/>
</dbReference>
<feature type="binding site" evidence="11">
    <location>
        <position position="517"/>
    </location>
    <ligand>
        <name>ATP</name>
        <dbReference type="ChEBI" id="CHEBI:30616"/>
    </ligand>
</feature>
<comment type="domain">
    <text evidence="11">The C-terminal coiled-coil domain is crucial for aminoacylation activity.</text>
</comment>
<dbReference type="InterPro" id="IPR002303">
    <property type="entry name" value="Valyl-tRNA_ligase"/>
</dbReference>
<comment type="subcellular location">
    <subcellularLocation>
        <location evidence="1 11">Cytoplasm</location>
    </subcellularLocation>
</comment>
<keyword evidence="6 11" id="KW-0067">ATP-binding</keyword>
<dbReference type="InterPro" id="IPR019499">
    <property type="entry name" value="Val-tRNA_synth_tRNA-bd"/>
</dbReference>
<dbReference type="CDD" id="cd07962">
    <property type="entry name" value="Anticodon_Ia_Val"/>
    <property type="match status" value="1"/>
</dbReference>
<evidence type="ECO:0000256" key="1">
    <source>
        <dbReference type="ARBA" id="ARBA00004496"/>
    </source>
</evidence>
<evidence type="ECO:0000256" key="2">
    <source>
        <dbReference type="ARBA" id="ARBA00011245"/>
    </source>
</evidence>
<dbReference type="HOGENOM" id="CLU_001493_0_2_14"/>
<dbReference type="InterPro" id="IPR033705">
    <property type="entry name" value="Anticodon_Ia_Val"/>
</dbReference>